<dbReference type="Gene3D" id="3.30.420.10">
    <property type="entry name" value="Ribonuclease H-like superfamily/Ribonuclease H"/>
    <property type="match status" value="1"/>
</dbReference>
<reference evidence="3 4" key="1">
    <citation type="journal article" date="2014" name="Genome Biol. Evol.">
        <title>The genome of the myxosporean Thelohanellus kitauei shows adaptations to nutrient acquisition within its fish host.</title>
        <authorList>
            <person name="Yang Y."/>
            <person name="Xiong J."/>
            <person name="Zhou Z."/>
            <person name="Huo F."/>
            <person name="Miao W."/>
            <person name="Ran C."/>
            <person name="Liu Y."/>
            <person name="Zhang J."/>
            <person name="Feng J."/>
            <person name="Wang M."/>
            <person name="Wang M."/>
            <person name="Wang L."/>
            <person name="Yao B."/>
        </authorList>
    </citation>
    <scope>NUCLEOTIDE SEQUENCE [LARGE SCALE GENOMIC DNA]</scope>
    <source>
        <strain evidence="3">Wuqing</strain>
    </source>
</reference>
<dbReference type="PROSITE" id="PS50994">
    <property type="entry name" value="INTEGRASE"/>
    <property type="match status" value="1"/>
</dbReference>
<dbReference type="OMA" id="CEWLKIN"/>
<comment type="caution">
    <text evidence="3">The sequence shown here is derived from an EMBL/GenBank/DDBJ whole genome shotgun (WGS) entry which is preliminary data.</text>
</comment>
<evidence type="ECO:0000256" key="1">
    <source>
        <dbReference type="SAM" id="MobiDB-lite"/>
    </source>
</evidence>
<dbReference type="InterPro" id="IPR012337">
    <property type="entry name" value="RNaseH-like_sf"/>
</dbReference>
<evidence type="ECO:0000313" key="4">
    <source>
        <dbReference type="Proteomes" id="UP000031668"/>
    </source>
</evidence>
<dbReference type="Pfam" id="PF00665">
    <property type="entry name" value="rve"/>
    <property type="match status" value="1"/>
</dbReference>
<dbReference type="OrthoDB" id="10066265at2759"/>
<keyword evidence="4" id="KW-1185">Reference proteome</keyword>
<dbReference type="SUPFAM" id="SSF53098">
    <property type="entry name" value="Ribonuclease H-like"/>
    <property type="match status" value="1"/>
</dbReference>
<dbReference type="Proteomes" id="UP000031668">
    <property type="component" value="Unassembled WGS sequence"/>
</dbReference>
<dbReference type="FunFam" id="3.30.420.10:FF:000032">
    <property type="entry name" value="Retrovirus-related Pol polyprotein from transposon 297-like Protein"/>
    <property type="match status" value="1"/>
</dbReference>
<dbReference type="InterPro" id="IPR001584">
    <property type="entry name" value="Integrase_cat-core"/>
</dbReference>
<sequence length="285" mass="33041">MVDHFSKWVEAVALPDQTAESAARAVLSNIVSRFGVPKRIHSDCGSQFESIIFSHLCEWLKINKSRTTPYHPMGNGLVERTNRTLKEMLRQYVNQFQNDWDQYLDLVLMGIRVAKQSSTGYSPSMLIYGREIITPSEMIFEQDFEEPSHNYHVYVEKFIDKTKKIQKLCLQNSDSARIKQKSYYDKCIRSNVYSVGDRVFLSTKGGGKLSPLFEGPFVIKSEAHPTYIVYDPLRPTHERSVHHNLLFKGIKLATEPRPPHVEDDKMLSPRRSKRKKKDVDYSVYF</sequence>
<dbReference type="GO" id="GO:0003676">
    <property type="term" value="F:nucleic acid binding"/>
    <property type="evidence" value="ECO:0007669"/>
    <property type="project" value="InterPro"/>
</dbReference>
<feature type="domain" description="Integrase catalytic" evidence="2">
    <location>
        <begin position="1"/>
        <end position="131"/>
    </location>
</feature>
<dbReference type="PANTHER" id="PTHR37984:SF15">
    <property type="entry name" value="INTEGRASE CATALYTIC DOMAIN-CONTAINING PROTEIN"/>
    <property type="match status" value="1"/>
</dbReference>
<organism evidence="3 4">
    <name type="scientific">Thelohanellus kitauei</name>
    <name type="common">Myxosporean</name>
    <dbReference type="NCBI Taxonomy" id="669202"/>
    <lineage>
        <taxon>Eukaryota</taxon>
        <taxon>Metazoa</taxon>
        <taxon>Cnidaria</taxon>
        <taxon>Myxozoa</taxon>
        <taxon>Myxosporea</taxon>
        <taxon>Bivalvulida</taxon>
        <taxon>Platysporina</taxon>
        <taxon>Myxobolidae</taxon>
        <taxon>Thelohanellus</taxon>
    </lineage>
</organism>
<evidence type="ECO:0000313" key="3">
    <source>
        <dbReference type="EMBL" id="KII62205.1"/>
    </source>
</evidence>
<evidence type="ECO:0000259" key="2">
    <source>
        <dbReference type="PROSITE" id="PS50994"/>
    </source>
</evidence>
<dbReference type="PANTHER" id="PTHR37984">
    <property type="entry name" value="PROTEIN CBG26694"/>
    <property type="match status" value="1"/>
</dbReference>
<dbReference type="GO" id="GO:0015074">
    <property type="term" value="P:DNA integration"/>
    <property type="evidence" value="ECO:0007669"/>
    <property type="project" value="InterPro"/>
</dbReference>
<gene>
    <name evidence="3" type="ORF">RF11_14404</name>
</gene>
<dbReference type="EMBL" id="JWZT01005080">
    <property type="protein sequence ID" value="KII62205.1"/>
    <property type="molecule type" value="Genomic_DNA"/>
</dbReference>
<dbReference type="InterPro" id="IPR036397">
    <property type="entry name" value="RNaseH_sf"/>
</dbReference>
<feature type="compositionally biased region" description="Basic and acidic residues" evidence="1">
    <location>
        <begin position="257"/>
        <end position="267"/>
    </location>
</feature>
<proteinExistence type="predicted"/>
<feature type="region of interest" description="Disordered" evidence="1">
    <location>
        <begin position="256"/>
        <end position="285"/>
    </location>
</feature>
<protein>
    <submittedName>
        <fullName evidence="3">Retrovirus-related Pol polyprotein</fullName>
    </submittedName>
</protein>
<name>A0A0C2M596_THEKT</name>
<dbReference type="InterPro" id="IPR050951">
    <property type="entry name" value="Retrovirus_Pol_polyprotein"/>
</dbReference>
<dbReference type="AlphaFoldDB" id="A0A0C2M596"/>
<accession>A0A0C2M596</accession>